<comment type="caution">
    <text evidence="3">The sequence shown here is derived from an EMBL/GenBank/DDBJ whole genome shotgun (WGS) entry which is preliminary data.</text>
</comment>
<dbReference type="Proteomes" id="UP000321580">
    <property type="component" value="Unassembled WGS sequence"/>
</dbReference>
<evidence type="ECO:0000256" key="1">
    <source>
        <dbReference type="PROSITE-ProRule" id="PRU00464"/>
    </source>
</evidence>
<dbReference type="EMBL" id="VOOR01000079">
    <property type="protein sequence ID" value="TXB60124.1"/>
    <property type="molecule type" value="Genomic_DNA"/>
</dbReference>
<dbReference type="SUPFAM" id="SSF54197">
    <property type="entry name" value="HIT-like"/>
    <property type="match status" value="1"/>
</dbReference>
<dbReference type="InterPro" id="IPR011146">
    <property type="entry name" value="HIT-like"/>
</dbReference>
<evidence type="ECO:0000259" key="2">
    <source>
        <dbReference type="PROSITE" id="PS51084"/>
    </source>
</evidence>
<evidence type="ECO:0000313" key="3">
    <source>
        <dbReference type="EMBL" id="TXB60124.1"/>
    </source>
</evidence>
<feature type="domain" description="HIT" evidence="2">
    <location>
        <begin position="6"/>
        <end position="110"/>
    </location>
</feature>
<dbReference type="PROSITE" id="PS51084">
    <property type="entry name" value="HIT_2"/>
    <property type="match status" value="1"/>
</dbReference>
<dbReference type="Gene3D" id="3.30.428.10">
    <property type="entry name" value="HIT-like"/>
    <property type="match status" value="1"/>
</dbReference>
<dbReference type="AlphaFoldDB" id="A0A5C6RIE1"/>
<dbReference type="InterPro" id="IPR001310">
    <property type="entry name" value="Histidine_triad_HIT"/>
</dbReference>
<keyword evidence="4" id="KW-1185">Reference proteome</keyword>
<dbReference type="Pfam" id="PF01230">
    <property type="entry name" value="HIT"/>
    <property type="match status" value="1"/>
</dbReference>
<dbReference type="InterPro" id="IPR036265">
    <property type="entry name" value="HIT-like_sf"/>
</dbReference>
<proteinExistence type="predicted"/>
<organism evidence="3 4">
    <name type="scientific">Phaeodactylibacter luteus</name>
    <dbReference type="NCBI Taxonomy" id="1564516"/>
    <lineage>
        <taxon>Bacteria</taxon>
        <taxon>Pseudomonadati</taxon>
        <taxon>Bacteroidota</taxon>
        <taxon>Saprospiria</taxon>
        <taxon>Saprospirales</taxon>
        <taxon>Haliscomenobacteraceae</taxon>
        <taxon>Phaeodactylibacter</taxon>
    </lineage>
</organism>
<dbReference type="PANTHER" id="PTHR46648:SF1">
    <property type="entry name" value="ADENOSINE 5'-MONOPHOSPHORAMIDASE HNT1"/>
    <property type="match status" value="1"/>
</dbReference>
<dbReference type="PANTHER" id="PTHR46648">
    <property type="entry name" value="HIT FAMILY PROTEIN 1"/>
    <property type="match status" value="1"/>
</dbReference>
<evidence type="ECO:0000313" key="4">
    <source>
        <dbReference type="Proteomes" id="UP000321580"/>
    </source>
</evidence>
<dbReference type="GO" id="GO:0003824">
    <property type="term" value="F:catalytic activity"/>
    <property type="evidence" value="ECO:0007669"/>
    <property type="project" value="InterPro"/>
</dbReference>
<dbReference type="RefSeq" id="WP_147169533.1">
    <property type="nucleotide sequence ID" value="NZ_VOOR01000079.1"/>
</dbReference>
<dbReference type="GO" id="GO:0009117">
    <property type="term" value="P:nucleotide metabolic process"/>
    <property type="evidence" value="ECO:0007669"/>
    <property type="project" value="TreeGrafter"/>
</dbReference>
<accession>A0A5C6RIE1</accession>
<protein>
    <submittedName>
        <fullName evidence="3">HIT family protein</fullName>
    </submittedName>
</protein>
<gene>
    <name evidence="3" type="ORF">FRY97_20695</name>
</gene>
<reference evidence="3 4" key="1">
    <citation type="submission" date="2019-08" db="EMBL/GenBank/DDBJ databases">
        <title>Genome of Phaeodactylibacter luteus.</title>
        <authorList>
            <person name="Bowman J.P."/>
        </authorList>
    </citation>
    <scope>NUCLEOTIDE SEQUENCE [LARGE SCALE GENOMIC DNA]</scope>
    <source>
        <strain evidence="3 4">KCTC 42180</strain>
    </source>
</reference>
<sequence>MKSQCIFCRIIKGEEPAKIIHEDEKFIAFLTPFPNTDGFTVVATKEHLTSYIFQLPQDVYLPFLLFARDVGLILDQALDVYRTGLIFEGMGIDHAHMKLVPLHGVKKESWEPVHSNYPIFYEKYPGFIASHDGPRQEEERLNAIYETVMLKKPN</sequence>
<dbReference type="OrthoDB" id="9784774at2"/>
<name>A0A5C6RIE1_9BACT</name>
<comment type="caution">
    <text evidence="1">Lacks conserved residue(s) required for the propagation of feature annotation.</text>
</comment>
<dbReference type="PRINTS" id="PR00332">
    <property type="entry name" value="HISTRIAD"/>
</dbReference>